<accession>A0ABV5XQB9</accession>
<name>A0ABV5XQB9_9NOCA</name>
<evidence type="ECO:0000313" key="2">
    <source>
        <dbReference type="Proteomes" id="UP001589587"/>
    </source>
</evidence>
<sequence length="139" mass="15101">MTGYADGWALLGDEVRAIIKEYWLDGFPVAATPDEEYNRGRGPGKRVSPIYEYDDGGIGATQWLNVTHNVAAILKSDGGWKVGGAFHLWVSTGIGTLPYEVPLRNPIMIDAGDNVGWSERKEEAIAAAEAVLGLRRLAE</sequence>
<comment type="caution">
    <text evidence="1">The sequence shown here is derived from an EMBL/GenBank/DDBJ whole genome shotgun (WGS) entry which is preliminary data.</text>
</comment>
<protein>
    <submittedName>
        <fullName evidence="1">Uncharacterized protein</fullName>
    </submittedName>
</protein>
<reference evidence="1 2" key="1">
    <citation type="submission" date="2024-09" db="EMBL/GenBank/DDBJ databases">
        <authorList>
            <person name="Sun Q."/>
            <person name="Mori K."/>
        </authorList>
    </citation>
    <scope>NUCLEOTIDE SEQUENCE [LARGE SCALE GENOMIC DNA]</scope>
    <source>
        <strain evidence="1 2">JCM 11411</strain>
    </source>
</reference>
<dbReference type="RefSeq" id="WP_003944284.1">
    <property type="nucleotide sequence ID" value="NZ_JBEUOO010000068.1"/>
</dbReference>
<dbReference type="Proteomes" id="UP001589587">
    <property type="component" value="Unassembled WGS sequence"/>
</dbReference>
<gene>
    <name evidence="1" type="ORF">ACFFQ6_33540</name>
</gene>
<organism evidence="1 2">
    <name type="scientific">Rhodococcus baikonurensis</name>
    <dbReference type="NCBI Taxonomy" id="172041"/>
    <lineage>
        <taxon>Bacteria</taxon>
        <taxon>Bacillati</taxon>
        <taxon>Actinomycetota</taxon>
        <taxon>Actinomycetes</taxon>
        <taxon>Mycobacteriales</taxon>
        <taxon>Nocardiaceae</taxon>
        <taxon>Rhodococcus</taxon>
        <taxon>Rhodococcus erythropolis group</taxon>
    </lineage>
</organism>
<proteinExistence type="predicted"/>
<evidence type="ECO:0000313" key="1">
    <source>
        <dbReference type="EMBL" id="MFB9784629.1"/>
    </source>
</evidence>
<dbReference type="EMBL" id="JBHMAS010000090">
    <property type="protein sequence ID" value="MFB9784629.1"/>
    <property type="molecule type" value="Genomic_DNA"/>
</dbReference>
<keyword evidence="2" id="KW-1185">Reference proteome</keyword>
<dbReference type="GeneID" id="93806778"/>